<proteinExistence type="predicted"/>
<name>A0A9I9DT67_CUCME</name>
<reference evidence="1" key="1">
    <citation type="submission" date="2023-03" db="UniProtKB">
        <authorList>
            <consortium name="EnsemblPlants"/>
        </authorList>
    </citation>
    <scope>IDENTIFICATION</scope>
</reference>
<accession>A0A9I9DT67</accession>
<evidence type="ECO:0000313" key="1">
    <source>
        <dbReference type="EnsemblPlants" id="MELO3C023711.2.1"/>
    </source>
</evidence>
<sequence>MTENKDRKRRHEMERDVRLDREGQRMKWWCEAVRGSTNGEEEWLANTNRSCCFGGKQQLHLVMHDSRTLAFAAAPHRTTQSATT</sequence>
<dbReference type="AlphaFoldDB" id="A0A9I9DT67"/>
<organism evidence="1">
    <name type="scientific">Cucumis melo</name>
    <name type="common">Muskmelon</name>
    <dbReference type="NCBI Taxonomy" id="3656"/>
    <lineage>
        <taxon>Eukaryota</taxon>
        <taxon>Viridiplantae</taxon>
        <taxon>Streptophyta</taxon>
        <taxon>Embryophyta</taxon>
        <taxon>Tracheophyta</taxon>
        <taxon>Spermatophyta</taxon>
        <taxon>Magnoliopsida</taxon>
        <taxon>eudicotyledons</taxon>
        <taxon>Gunneridae</taxon>
        <taxon>Pentapetalae</taxon>
        <taxon>rosids</taxon>
        <taxon>fabids</taxon>
        <taxon>Cucurbitales</taxon>
        <taxon>Cucurbitaceae</taxon>
        <taxon>Benincaseae</taxon>
        <taxon>Cucumis</taxon>
    </lineage>
</organism>
<protein>
    <submittedName>
        <fullName evidence="1">Uncharacterized protein</fullName>
    </submittedName>
</protein>
<dbReference type="EnsemblPlants" id="MELO3C023711.2.1">
    <property type="protein sequence ID" value="MELO3C023711.2.1"/>
    <property type="gene ID" value="MELO3C023711.2"/>
</dbReference>
<dbReference type="Gramene" id="MELO3C023711.2.1">
    <property type="protein sequence ID" value="MELO3C023711.2.1"/>
    <property type="gene ID" value="MELO3C023711.2"/>
</dbReference>